<evidence type="ECO:0008006" key="7">
    <source>
        <dbReference type="Google" id="ProtNLM"/>
    </source>
</evidence>
<keyword evidence="5" id="KW-1133">Transmembrane helix</keyword>
<comment type="similarity">
    <text evidence="2">Belongs to the IL-17 family.</text>
</comment>
<accession>A0A0L8HVF5</accession>
<dbReference type="InterPro" id="IPR010345">
    <property type="entry name" value="IL-17_fam"/>
</dbReference>
<dbReference type="GO" id="GO:0005125">
    <property type="term" value="F:cytokine activity"/>
    <property type="evidence" value="ECO:0007669"/>
    <property type="project" value="InterPro"/>
</dbReference>
<dbReference type="GO" id="GO:0005576">
    <property type="term" value="C:extracellular region"/>
    <property type="evidence" value="ECO:0007669"/>
    <property type="project" value="UniProtKB-SubCell"/>
</dbReference>
<evidence type="ECO:0000256" key="5">
    <source>
        <dbReference type="SAM" id="Phobius"/>
    </source>
</evidence>
<dbReference type="EMBL" id="KQ417284">
    <property type="protein sequence ID" value="KOF92780.1"/>
    <property type="molecule type" value="Genomic_DNA"/>
</dbReference>
<proteinExistence type="inferred from homology"/>
<keyword evidence="3" id="KW-0964">Secreted</keyword>
<dbReference type="AlphaFoldDB" id="A0A0L8HVF5"/>
<evidence type="ECO:0000256" key="1">
    <source>
        <dbReference type="ARBA" id="ARBA00004613"/>
    </source>
</evidence>
<sequence>MTKGVCVYQCLSPITIRQLVLVFIHFVLFLFFNAILFIISASFTTKYKIPTDLKVRYERLSSAAVGNKFFLPAEMASTGSRQPRLNDGDKFCPKSLSTDIILERSTCPWYLTTTHDSTVFPPSRTEVVCRYGHCLDLDNNHQCVTVYNKMSVLKRTGECVDGLYVYKPSVIEVATACVCARTLHNINGRNESQCATKNGPI</sequence>
<evidence type="ECO:0000256" key="3">
    <source>
        <dbReference type="ARBA" id="ARBA00022525"/>
    </source>
</evidence>
<dbReference type="Gene3D" id="2.10.90.10">
    <property type="entry name" value="Cystine-knot cytokines"/>
    <property type="match status" value="1"/>
</dbReference>
<dbReference type="SUPFAM" id="SSF57501">
    <property type="entry name" value="Cystine-knot cytokines"/>
    <property type="match status" value="1"/>
</dbReference>
<reference evidence="6" key="1">
    <citation type="submission" date="2015-07" db="EMBL/GenBank/DDBJ databases">
        <title>MeaNS - Measles Nucleotide Surveillance Program.</title>
        <authorList>
            <person name="Tran T."/>
            <person name="Druce J."/>
        </authorList>
    </citation>
    <scope>NUCLEOTIDE SEQUENCE</scope>
    <source>
        <strain evidence="6">UCB-OBI-ISO-001</strain>
        <tissue evidence="6">Gonad</tissue>
    </source>
</reference>
<dbReference type="OrthoDB" id="6111398at2759"/>
<name>A0A0L8HVF5_OCTBM</name>
<evidence type="ECO:0000256" key="4">
    <source>
        <dbReference type="ARBA" id="ARBA00022729"/>
    </source>
</evidence>
<dbReference type="Pfam" id="PF06083">
    <property type="entry name" value="IL17"/>
    <property type="match status" value="1"/>
</dbReference>
<evidence type="ECO:0000313" key="6">
    <source>
        <dbReference type="EMBL" id="KOF92780.1"/>
    </source>
</evidence>
<gene>
    <name evidence="6" type="ORF">OCBIM_22005911mg</name>
</gene>
<feature type="transmembrane region" description="Helical" evidence="5">
    <location>
        <begin position="20"/>
        <end position="39"/>
    </location>
</feature>
<protein>
    <recommendedName>
        <fullName evidence="7">Interleukin 17-like protein</fullName>
    </recommendedName>
</protein>
<organism evidence="6">
    <name type="scientific">Octopus bimaculoides</name>
    <name type="common">California two-spotted octopus</name>
    <dbReference type="NCBI Taxonomy" id="37653"/>
    <lineage>
        <taxon>Eukaryota</taxon>
        <taxon>Metazoa</taxon>
        <taxon>Spiralia</taxon>
        <taxon>Lophotrochozoa</taxon>
        <taxon>Mollusca</taxon>
        <taxon>Cephalopoda</taxon>
        <taxon>Coleoidea</taxon>
        <taxon>Octopodiformes</taxon>
        <taxon>Octopoda</taxon>
        <taxon>Incirrata</taxon>
        <taxon>Octopodidae</taxon>
        <taxon>Octopus</taxon>
    </lineage>
</organism>
<keyword evidence="5" id="KW-0812">Transmembrane</keyword>
<evidence type="ECO:0000256" key="2">
    <source>
        <dbReference type="ARBA" id="ARBA00007236"/>
    </source>
</evidence>
<keyword evidence="4" id="KW-0732">Signal</keyword>
<dbReference type="InterPro" id="IPR029034">
    <property type="entry name" value="Cystine-knot_cytokine"/>
</dbReference>
<comment type="subcellular location">
    <subcellularLocation>
        <location evidence="1">Secreted</location>
    </subcellularLocation>
</comment>
<keyword evidence="5" id="KW-0472">Membrane</keyword>